<accession>A0A2W1H1X1</accession>
<evidence type="ECO:0000313" key="2">
    <source>
        <dbReference type="EMBL" id="KAF7572396.1"/>
    </source>
</evidence>
<evidence type="ECO:0000256" key="1">
    <source>
        <dbReference type="SAM" id="MobiDB-lite"/>
    </source>
</evidence>
<evidence type="ECO:0000313" key="3">
    <source>
        <dbReference type="EMBL" id="KAI1516746.1"/>
    </source>
</evidence>
<dbReference type="Proteomes" id="UP000249757">
    <property type="component" value="Unassembled WGS sequence"/>
</dbReference>
<evidence type="ECO:0000313" key="4">
    <source>
        <dbReference type="Proteomes" id="UP000245464"/>
    </source>
</evidence>
<reference evidence="3" key="2">
    <citation type="submission" date="2021-05" db="EMBL/GenBank/DDBJ databases">
        <authorList>
            <person name="Moolhuijzen P.M."/>
            <person name="Moffat C.S."/>
        </authorList>
    </citation>
    <scope>NUCLEOTIDE SEQUENCE</scope>
    <source>
        <strain evidence="3">86-124</strain>
    </source>
</reference>
<feature type="compositionally biased region" description="Polar residues" evidence="1">
    <location>
        <begin position="532"/>
        <end position="564"/>
    </location>
</feature>
<dbReference type="EMBL" id="NQIK02000004">
    <property type="protein sequence ID" value="KAF7572396.1"/>
    <property type="molecule type" value="Genomic_DNA"/>
</dbReference>
<keyword evidence="5" id="KW-1185">Reference proteome</keyword>
<gene>
    <name evidence="3" type="ORF">Ptr86124_003683</name>
    <name evidence="2" type="ORF">PtrM4_098960</name>
</gene>
<name>A0A2W1H1X1_9PLEO</name>
<dbReference type="Proteomes" id="UP000245464">
    <property type="component" value="Chromosome 4"/>
</dbReference>
<feature type="region of interest" description="Disordered" evidence="1">
    <location>
        <begin position="530"/>
        <end position="597"/>
    </location>
</feature>
<comment type="caution">
    <text evidence="2">The sequence shown here is derived from an EMBL/GenBank/DDBJ whole genome shotgun (WGS) entry which is preliminary data.</text>
</comment>
<reference evidence="3" key="3">
    <citation type="journal article" date="2022" name="bioRxiv">
        <title>A global pangenome for the wheat fungal pathogen Pyrenophora tritici-repentis and prediction of effector protein structural homology.</title>
        <authorList>
            <person name="Moolhuijzen P."/>
            <person name="See P.T."/>
            <person name="Shi G."/>
            <person name="Powell H.R."/>
            <person name="Cockram J."/>
            <person name="Jorgensen L.N."/>
            <person name="Benslimane H."/>
            <person name="Strelkov S.E."/>
            <person name="Turner J."/>
            <person name="Liu Z."/>
            <person name="Moffat C.S."/>
        </authorList>
    </citation>
    <scope>NUCLEOTIDE SEQUENCE</scope>
    <source>
        <strain evidence="3">86-124</strain>
    </source>
</reference>
<reference evidence="5" key="4">
    <citation type="journal article" date="2022" name="Microb. Genom.">
        <title>A global pangenome for the wheat fungal pathogen Pyrenophora tritici-repentis and prediction of effector protein structural homology.</title>
        <authorList>
            <person name="Moolhuijzen P.M."/>
            <person name="See P.T."/>
            <person name="Shi G."/>
            <person name="Powell H.R."/>
            <person name="Cockram J."/>
            <person name="Jorgensen L.N."/>
            <person name="Benslimane H."/>
            <person name="Strelkov S.E."/>
            <person name="Turner J."/>
            <person name="Liu Z."/>
            <person name="Moffat C.S."/>
        </authorList>
    </citation>
    <scope>NUCLEOTIDE SEQUENCE [LARGE SCALE GENOMIC DNA]</scope>
</reference>
<sequence>MRSNEIVAASVIPLVFFLAAMALVTRFLQSRHAKPTVTEKDMLSADGKPLTADGKTERQVQFSHISSAWKRLVTPKSDVNKIYWVPSLSGIIKAGDEGLFSSALFANLQGTPGPIPLETLYNAFADKLRAERASYPGDMTKFLANMKRPTARPALGGSVGRTRSVMNRRPDSSIKLNRKSLDLSAAEMGLTRALSVKRSAALFVSMRSGLPDAGTQKASQKSWVREGQTAKYQDDLWSIKVTPSELAALSIILGTEITGNTTQDSSDAGAYGISILTESTDKCKYHVTLQQNKMGRSRRHAQRSAVSPLFAKHLAAGSLPYSQDKIGVYSILITEESFEALQAGASLYAHPYVARTPQAKFLASLPSSRESRFHILATSTEVQPSTTLLDAIAALPFSGGLAPLASAPLIKTIRFIASAGLPQGKLLQRLEGLVDKVHRHAPQHNIFGPLYEPQNAGALYRERERLGRLANDASTADTLADKTARMSRYVTLLERLMALVPDMKGQDILEAVQTATKVELQRSYEQAVAAHSTASPRKTSICSTTYPIPETTPASKDTHLSPNASGRRRSNNRLSTISNHTVHTDASSASSSDKEPSLARQVEQVLKMELPLDVATVAFVARMVVVAWTCSVGTVAWEDGQMGFRVPDVEALHKAVMS</sequence>
<dbReference type="OrthoDB" id="5245206at2759"/>
<feature type="compositionally biased region" description="Polar residues" evidence="1">
    <location>
        <begin position="572"/>
        <end position="581"/>
    </location>
</feature>
<organism evidence="2 4">
    <name type="scientific">Pyrenophora tritici-repentis</name>
    <dbReference type="NCBI Taxonomy" id="45151"/>
    <lineage>
        <taxon>Eukaryota</taxon>
        <taxon>Fungi</taxon>
        <taxon>Dikarya</taxon>
        <taxon>Ascomycota</taxon>
        <taxon>Pezizomycotina</taxon>
        <taxon>Dothideomycetes</taxon>
        <taxon>Pleosporomycetidae</taxon>
        <taxon>Pleosporales</taxon>
        <taxon>Pleosporineae</taxon>
        <taxon>Pleosporaceae</taxon>
        <taxon>Pyrenophora</taxon>
    </lineage>
</organism>
<reference evidence="2" key="1">
    <citation type="journal article" date="2018" name="BMC Genomics">
        <title>Comparative genomics of the wheat fungal pathogen Pyrenophora tritici-repentis reveals chromosomal variations and genome plasticity.</title>
        <authorList>
            <person name="Moolhuijzen P."/>
            <person name="See P.T."/>
            <person name="Hane J.K."/>
            <person name="Shi G."/>
            <person name="Liu Z."/>
            <person name="Oliver R.P."/>
            <person name="Moffat C.S."/>
        </authorList>
    </citation>
    <scope>NUCLEOTIDE SEQUENCE [LARGE SCALE GENOMIC DNA]</scope>
    <source>
        <strain evidence="2">M4</strain>
    </source>
</reference>
<dbReference type="EMBL" id="NRDI02000004">
    <property type="protein sequence ID" value="KAI1516746.1"/>
    <property type="molecule type" value="Genomic_DNA"/>
</dbReference>
<protein>
    <submittedName>
        <fullName evidence="2">Uncharacterized protein</fullName>
    </submittedName>
</protein>
<dbReference type="AlphaFoldDB" id="A0A2W1H1X1"/>
<evidence type="ECO:0000313" key="5">
    <source>
        <dbReference type="Proteomes" id="UP000249757"/>
    </source>
</evidence>
<proteinExistence type="predicted"/>